<keyword evidence="2" id="KW-1185">Reference proteome</keyword>
<dbReference type="Pfam" id="PF10294">
    <property type="entry name" value="Methyltransf_16"/>
    <property type="match status" value="1"/>
</dbReference>
<evidence type="ECO:0000313" key="2">
    <source>
        <dbReference type="Proteomes" id="UP000245771"/>
    </source>
</evidence>
<dbReference type="EMBL" id="KZ819602">
    <property type="protein sequence ID" value="PWN37911.1"/>
    <property type="molecule type" value="Genomic_DNA"/>
</dbReference>
<dbReference type="InterPro" id="IPR029063">
    <property type="entry name" value="SAM-dependent_MTases_sf"/>
</dbReference>
<dbReference type="Proteomes" id="UP000245771">
    <property type="component" value="Unassembled WGS sequence"/>
</dbReference>
<proteinExistence type="predicted"/>
<dbReference type="PANTHER" id="PTHR14614">
    <property type="entry name" value="HEPATOCELLULAR CARCINOMA-ASSOCIATED ANTIGEN"/>
    <property type="match status" value="1"/>
</dbReference>
<name>A0A316VP57_9BASI</name>
<dbReference type="GeneID" id="37018140"/>
<gene>
    <name evidence="1" type="ORF">FA14DRAFT_119655</name>
</gene>
<dbReference type="InterPro" id="IPR019410">
    <property type="entry name" value="Methyltransf_16"/>
</dbReference>
<reference evidence="1 2" key="1">
    <citation type="journal article" date="2018" name="Mol. Biol. Evol.">
        <title>Broad Genomic Sampling Reveals a Smut Pathogenic Ancestry of the Fungal Clade Ustilaginomycotina.</title>
        <authorList>
            <person name="Kijpornyongpan T."/>
            <person name="Mondo S.J."/>
            <person name="Barry K."/>
            <person name="Sandor L."/>
            <person name="Lee J."/>
            <person name="Lipzen A."/>
            <person name="Pangilinan J."/>
            <person name="LaButti K."/>
            <person name="Hainaut M."/>
            <person name="Henrissat B."/>
            <person name="Grigoriev I.V."/>
            <person name="Spatafora J.W."/>
            <person name="Aime M.C."/>
        </authorList>
    </citation>
    <scope>NUCLEOTIDE SEQUENCE [LARGE SCALE GENOMIC DNA]</scope>
    <source>
        <strain evidence="1 2">MCA 3882</strain>
    </source>
</reference>
<dbReference type="AlphaFoldDB" id="A0A316VP57"/>
<evidence type="ECO:0000313" key="1">
    <source>
        <dbReference type="EMBL" id="PWN37911.1"/>
    </source>
</evidence>
<dbReference type="GO" id="GO:0032991">
    <property type="term" value="C:protein-containing complex"/>
    <property type="evidence" value="ECO:0007669"/>
    <property type="project" value="TreeGrafter"/>
</dbReference>
<dbReference type="Gene3D" id="3.40.50.150">
    <property type="entry name" value="Vaccinia Virus protein VP39"/>
    <property type="match status" value="1"/>
</dbReference>
<dbReference type="InParanoid" id="A0A316VP57"/>
<dbReference type="STRING" id="1280837.A0A316VP57"/>
<dbReference type="SUPFAM" id="SSF53335">
    <property type="entry name" value="S-adenosyl-L-methionine-dependent methyltransferases"/>
    <property type="match status" value="1"/>
</dbReference>
<dbReference type="RefSeq" id="XP_025358213.1">
    <property type="nucleotide sequence ID" value="XM_025496359.1"/>
</dbReference>
<dbReference type="PANTHER" id="PTHR14614:SF109">
    <property type="entry name" value="RIBOSOMAL LYSINE N-METHYLTRANSFERASE 5"/>
    <property type="match status" value="1"/>
</dbReference>
<dbReference type="FunCoup" id="A0A316VP57">
    <property type="interactions" value="84"/>
</dbReference>
<dbReference type="OrthoDB" id="2529286at2759"/>
<accession>A0A316VP57</accession>
<sequence length="313" mass="34275">MQAICPALALPEASRSVIDADEEIFLLYTLSAPPVDRQGLGQIDGRHDKLAITISLKDVHSAPIVASALSDDTLTVIVRQDSTSLRSTNGDTGSVVWRSSVYFAAKPIGGAVDPFLLSPSHLMQARVLELGSGTGILPALILSHDLLSDNIDSTLHWIASDQDQIVPLLRKNVEGLSKGGVIASASAIDWIEASQIYKRGSSSSMHSYLKGILDTWSTDEQSIHWPDIIFATDCIFNPHLFDAFLDTLCLFTQPNKTLVYVVCELRQADMMQDFLQAWLDHSGNWTIHTIESSDVLGPHLSKGSVVWVAWREK</sequence>
<protein>
    <submittedName>
        <fullName evidence="1">Uncharacterized protein</fullName>
    </submittedName>
</protein>
<organism evidence="1 2">
    <name type="scientific">Meira miltonrushii</name>
    <dbReference type="NCBI Taxonomy" id="1280837"/>
    <lineage>
        <taxon>Eukaryota</taxon>
        <taxon>Fungi</taxon>
        <taxon>Dikarya</taxon>
        <taxon>Basidiomycota</taxon>
        <taxon>Ustilaginomycotina</taxon>
        <taxon>Exobasidiomycetes</taxon>
        <taxon>Exobasidiales</taxon>
        <taxon>Brachybasidiaceae</taxon>
        <taxon>Meira</taxon>
    </lineage>
</organism>
<dbReference type="GO" id="GO:0008757">
    <property type="term" value="F:S-adenosylmethionine-dependent methyltransferase activity"/>
    <property type="evidence" value="ECO:0007669"/>
    <property type="project" value="UniProtKB-ARBA"/>
</dbReference>
<dbReference type="GO" id="GO:0005829">
    <property type="term" value="C:cytosol"/>
    <property type="evidence" value="ECO:0007669"/>
    <property type="project" value="TreeGrafter"/>
</dbReference>